<dbReference type="SUPFAM" id="SSF53448">
    <property type="entry name" value="Nucleotide-diphospho-sugar transferases"/>
    <property type="match status" value="1"/>
</dbReference>
<dbReference type="EMBL" id="JAROCF010000001">
    <property type="protein sequence ID" value="MDN4613266.1"/>
    <property type="molecule type" value="Genomic_DNA"/>
</dbReference>
<dbReference type="Pfam" id="PF12804">
    <property type="entry name" value="NTP_transf_3"/>
    <property type="match status" value="1"/>
</dbReference>
<gene>
    <name evidence="3" type="ORF">P5G50_02270</name>
</gene>
<sequence length="231" mass="23141">MTAAIVLAGGRSSRFGSDKLEAVVDGRSLLTRAVEAAVEAGCDPVVVVTAREVVAGEASAGGASPFASEAVDDAEAAGRVVTVSEWPRWGGPCAAVAAGVEALGTSTPSRDLAPTGRVLPGGPLARDDVLILPADLADPAAAVAALAVSPGPCVLRDADGREQWLLARASVAALRARLDGLRAEATLADLPARALLGGLPVADPALSPLITADIDRPADLDLLKELSHGTV</sequence>
<dbReference type="Gene3D" id="3.90.550.10">
    <property type="entry name" value="Spore Coat Polysaccharide Biosynthesis Protein SpsA, Chain A"/>
    <property type="match status" value="1"/>
</dbReference>
<dbReference type="RefSeq" id="WP_301212751.1">
    <property type="nucleotide sequence ID" value="NZ_JAROCF010000001.1"/>
</dbReference>
<name>A0ABT8K752_9MICO</name>
<dbReference type="InterPro" id="IPR025877">
    <property type="entry name" value="MobA-like_NTP_Trfase"/>
</dbReference>
<accession>A0ABT8K752</accession>
<evidence type="ECO:0000259" key="2">
    <source>
        <dbReference type="Pfam" id="PF12804"/>
    </source>
</evidence>
<dbReference type="PANTHER" id="PTHR19136">
    <property type="entry name" value="MOLYBDENUM COFACTOR GUANYLYLTRANSFERASE"/>
    <property type="match status" value="1"/>
</dbReference>
<comment type="caution">
    <text evidence="3">The sequence shown here is derived from an EMBL/GenBank/DDBJ whole genome shotgun (WGS) entry which is preliminary data.</text>
</comment>
<protein>
    <submittedName>
        <fullName evidence="3">NTP transferase domain-containing protein</fullName>
    </submittedName>
</protein>
<organism evidence="3 4">
    <name type="scientific">Leifsonia williamsii</name>
    <dbReference type="NCBI Taxonomy" id="3035919"/>
    <lineage>
        <taxon>Bacteria</taxon>
        <taxon>Bacillati</taxon>
        <taxon>Actinomycetota</taxon>
        <taxon>Actinomycetes</taxon>
        <taxon>Micrococcales</taxon>
        <taxon>Microbacteriaceae</taxon>
        <taxon>Leifsonia</taxon>
    </lineage>
</organism>
<dbReference type="Proteomes" id="UP001174208">
    <property type="component" value="Unassembled WGS sequence"/>
</dbReference>
<dbReference type="InterPro" id="IPR029044">
    <property type="entry name" value="Nucleotide-diphossugar_trans"/>
</dbReference>
<evidence type="ECO:0000256" key="1">
    <source>
        <dbReference type="ARBA" id="ARBA00022679"/>
    </source>
</evidence>
<proteinExistence type="predicted"/>
<dbReference type="PANTHER" id="PTHR19136:SF81">
    <property type="entry name" value="MOLYBDENUM COFACTOR GUANYLYLTRANSFERASE"/>
    <property type="match status" value="1"/>
</dbReference>
<feature type="domain" description="MobA-like NTP transferase" evidence="2">
    <location>
        <begin position="4"/>
        <end position="183"/>
    </location>
</feature>
<reference evidence="3" key="1">
    <citation type="submission" date="2023-06" db="EMBL/GenBank/DDBJ databases">
        <title>MT1 and MT2 Draft Genomes of Novel Species.</title>
        <authorList>
            <person name="Venkateswaran K."/>
        </authorList>
    </citation>
    <scope>NUCLEOTIDE SEQUENCE</scope>
    <source>
        <strain evidence="3">F6_8S_P_1B</strain>
    </source>
</reference>
<evidence type="ECO:0000313" key="3">
    <source>
        <dbReference type="EMBL" id="MDN4613266.1"/>
    </source>
</evidence>
<keyword evidence="4" id="KW-1185">Reference proteome</keyword>
<evidence type="ECO:0000313" key="4">
    <source>
        <dbReference type="Proteomes" id="UP001174208"/>
    </source>
</evidence>
<dbReference type="GO" id="GO:0016740">
    <property type="term" value="F:transferase activity"/>
    <property type="evidence" value="ECO:0007669"/>
    <property type="project" value="UniProtKB-KW"/>
</dbReference>
<keyword evidence="1 3" id="KW-0808">Transferase</keyword>